<gene>
    <name evidence="1" type="ORF">KDL01_09445</name>
</gene>
<organism evidence="1 2">
    <name type="scientific">Actinospica durhamensis</name>
    <dbReference type="NCBI Taxonomy" id="1508375"/>
    <lineage>
        <taxon>Bacteria</taxon>
        <taxon>Bacillati</taxon>
        <taxon>Actinomycetota</taxon>
        <taxon>Actinomycetes</taxon>
        <taxon>Catenulisporales</taxon>
        <taxon>Actinospicaceae</taxon>
        <taxon>Actinospica</taxon>
    </lineage>
</organism>
<dbReference type="EMBL" id="JAGSOG010000031">
    <property type="protein sequence ID" value="MBR7833489.1"/>
    <property type="molecule type" value="Genomic_DNA"/>
</dbReference>
<keyword evidence="2" id="KW-1185">Reference proteome</keyword>
<accession>A0A941IN19</accession>
<proteinExistence type="predicted"/>
<name>A0A941IN19_9ACTN</name>
<reference evidence="1" key="1">
    <citation type="submission" date="2021-04" db="EMBL/GenBank/DDBJ databases">
        <title>Genome based classification of Actinospica acidithermotolerans sp. nov., an actinobacterium isolated from an Indonesian hot spring.</title>
        <authorList>
            <person name="Kusuma A.B."/>
            <person name="Putra K.E."/>
            <person name="Nafisah S."/>
            <person name="Loh J."/>
            <person name="Nouioui I."/>
            <person name="Goodfellow M."/>
        </authorList>
    </citation>
    <scope>NUCLEOTIDE SEQUENCE</scope>
    <source>
        <strain evidence="1">CSCA 57</strain>
    </source>
</reference>
<sequence length="126" mass="13753">MSDPHSGHYSPVEVTSDTAEFYEALVPLRGVGRGYVEVGLSDRDDVQLTMGFQEDYAVIHLIADAHTLLLVGDGIAPIDAMVEVPIMGELGQFTGEFAMGVDRAWTVIQNFLDSVAPESLGEWREL</sequence>
<protein>
    <submittedName>
        <fullName evidence="1">Uncharacterized protein</fullName>
    </submittedName>
</protein>
<evidence type="ECO:0000313" key="2">
    <source>
        <dbReference type="Proteomes" id="UP000675781"/>
    </source>
</evidence>
<dbReference type="Proteomes" id="UP000675781">
    <property type="component" value="Unassembled WGS sequence"/>
</dbReference>
<evidence type="ECO:0000313" key="1">
    <source>
        <dbReference type="EMBL" id="MBR7833489.1"/>
    </source>
</evidence>
<dbReference type="RefSeq" id="WP_212528009.1">
    <property type="nucleotide sequence ID" value="NZ_JAGSOG010000031.1"/>
</dbReference>
<comment type="caution">
    <text evidence="1">The sequence shown here is derived from an EMBL/GenBank/DDBJ whole genome shotgun (WGS) entry which is preliminary data.</text>
</comment>
<dbReference type="AlphaFoldDB" id="A0A941IN19"/>